<dbReference type="SFLD" id="SFLDS00029">
    <property type="entry name" value="Radical_SAM"/>
    <property type="match status" value="1"/>
</dbReference>
<evidence type="ECO:0000313" key="2">
    <source>
        <dbReference type="Proteomes" id="UP000018934"/>
    </source>
</evidence>
<evidence type="ECO:0000313" key="1">
    <source>
        <dbReference type="EMBL" id="AHF10735.1"/>
    </source>
</evidence>
<dbReference type="InterPro" id="IPR049539">
    <property type="entry name" value="SPL"/>
</dbReference>
<dbReference type="PANTHER" id="PTHR37822:SF2">
    <property type="entry name" value="SPORE PHOTOPRODUCT LYASE"/>
    <property type="match status" value="1"/>
</dbReference>
<dbReference type="NCBIfam" id="TIGR04070">
    <property type="entry name" value="photo_TT_lyase"/>
    <property type="match status" value="1"/>
</dbReference>
<dbReference type="SFLD" id="SFLDG01079">
    <property type="entry name" value="spore_photoproduct_lyase_like"/>
    <property type="match status" value="1"/>
</dbReference>
<dbReference type="CDD" id="cd01335">
    <property type="entry name" value="Radical_SAM"/>
    <property type="match status" value="1"/>
</dbReference>
<dbReference type="Gene3D" id="3.80.30.30">
    <property type="match status" value="1"/>
</dbReference>
<dbReference type="PANTHER" id="PTHR37822">
    <property type="entry name" value="SPORE PHOTOPRODUCT LYASE-RELATED"/>
    <property type="match status" value="1"/>
</dbReference>
<organism evidence="1 2">
    <name type="scientific">Dehalobacter restrictus (strain DSM 9455 / PER-K23)</name>
    <dbReference type="NCBI Taxonomy" id="871738"/>
    <lineage>
        <taxon>Bacteria</taxon>
        <taxon>Bacillati</taxon>
        <taxon>Bacillota</taxon>
        <taxon>Clostridia</taxon>
        <taxon>Eubacteriales</taxon>
        <taxon>Desulfitobacteriaceae</taxon>
        <taxon>Dehalobacter</taxon>
    </lineage>
</organism>
<dbReference type="SFLD" id="SFLDF00412">
    <property type="entry name" value="spore_photoproduct_lyase_2"/>
    <property type="match status" value="1"/>
</dbReference>
<dbReference type="InterPro" id="IPR023897">
    <property type="entry name" value="SPL_firmicutes"/>
</dbReference>
<protein>
    <submittedName>
        <fullName evidence="1">Radical SAM protein</fullName>
    </submittedName>
</protein>
<reference evidence="1 2" key="1">
    <citation type="journal article" date="2013" name="Stand. Genomic Sci.">
        <title>Complete genome sequence of Dehalobacter restrictus PER-K23(T.).</title>
        <authorList>
            <person name="Kruse T."/>
            <person name="Maillard J."/>
            <person name="Goodwin L."/>
            <person name="Woyke T."/>
            <person name="Teshima H."/>
            <person name="Bruce D."/>
            <person name="Detter C."/>
            <person name="Tapia R."/>
            <person name="Han C."/>
            <person name="Huntemann M."/>
            <person name="Wei C.L."/>
            <person name="Han J."/>
            <person name="Chen A."/>
            <person name="Kyrpides N."/>
            <person name="Szeto E."/>
            <person name="Markowitz V."/>
            <person name="Ivanova N."/>
            <person name="Pagani I."/>
            <person name="Pati A."/>
            <person name="Pitluck S."/>
            <person name="Nolan M."/>
            <person name="Holliger C."/>
            <person name="Smidt H."/>
        </authorList>
    </citation>
    <scope>NUCLEOTIDE SEQUENCE [LARGE SCALE GENOMIC DNA]</scope>
    <source>
        <strain evidence="2">DSM 9455</strain>
    </source>
</reference>
<accession>A0ABM5P7Y1</accession>
<dbReference type="Gene3D" id="3.40.50.12110">
    <property type="match status" value="1"/>
</dbReference>
<proteinExistence type="predicted"/>
<dbReference type="InterPro" id="IPR007197">
    <property type="entry name" value="rSAM"/>
</dbReference>
<dbReference type="SUPFAM" id="SSF102114">
    <property type="entry name" value="Radical SAM enzymes"/>
    <property type="match status" value="1"/>
</dbReference>
<gene>
    <name evidence="1" type="ORF">DEHRE_12195</name>
</gene>
<name>A0ABM5P7Y1_DEHRP</name>
<dbReference type="InterPro" id="IPR058240">
    <property type="entry name" value="rSAM_sf"/>
</dbReference>
<dbReference type="Proteomes" id="UP000018934">
    <property type="component" value="Chromosome"/>
</dbReference>
<keyword evidence="2" id="KW-1185">Reference proteome</keyword>
<sequence length="347" mass="39780">MNLNFEPKQVFYEPEALNYPLGKKLVDYFRQIKIPVKATSSHNRITGLSGDTAAKTYFEAKKTLVIGVKRGKTFQTCKPSAHYQLPLTTSCPGMCEYCYLATTLGARPYIRIYVNINELLEKAQTLIQERLPEITYFEGAAVSDPIPMEHYTGSLRKSIEFFGRQPQGRFRFVTKFTDVDSLLNLEHHGHTRFRFSLNCEEIIRNYEHGTPSAENRIKAAGKVLRAGYPLGFIIAPIIRFENWMDQYEKLFADLAEQLKAASPANFSPAALTFEFITHRFSSRAKSNILNIYPQTSLPMDEASRKFKFGQFGYGKYVYPPVEMEEIKTSFLAFMNRHFPGAKAKYFI</sequence>
<dbReference type="InterPro" id="IPR034559">
    <property type="entry name" value="SPL_Clostridia"/>
</dbReference>
<dbReference type="EMBL" id="CP007033">
    <property type="protein sequence ID" value="AHF10735.1"/>
    <property type="molecule type" value="Genomic_DNA"/>
</dbReference>
<dbReference type="Pfam" id="PF20903">
    <property type="entry name" value="SPL"/>
    <property type="match status" value="1"/>
</dbReference>